<evidence type="ECO:0000313" key="10">
    <source>
        <dbReference type="Proteomes" id="UP001359485"/>
    </source>
</evidence>
<keyword evidence="2 4" id="KW-0378">Hydrolase</keyword>
<evidence type="ECO:0000256" key="1">
    <source>
        <dbReference type="ARBA" id="ARBA00022723"/>
    </source>
</evidence>
<dbReference type="Pfam" id="PF00481">
    <property type="entry name" value="PP2C"/>
    <property type="match status" value="1"/>
</dbReference>
<accession>A0ABR1AGE2</accession>
<keyword evidence="6" id="KW-1133">Transmembrane helix</keyword>
<sequence length="496" mass="55793">MSIFSSFCSCSILLSISCVTPAFARVKDQGYKMEDEFEDRVLYQTYISHMKLLSKYGVGLPLNSTFIECIWRILRLYVVRAETVLISTILCMAFVYLRTLDTWSRGLYSRLLFTMDKPKSMAGVGMGKPYGGQTWELKEGNIGVYAIQGRRPKMEDRFVISEDIDDTGISLFAVFDGHGGEFAANHAKDVLIKNLKERLVEVKKYKENNNISIYSHTPNKEADSEKKGKVEKLDDSHDLSMKKASFRKKTSSTDENLEKSGNIVPDPYFQKLLDSLPRPISRTVRPTIEKTQPQKVSLQSYLDNSKFSGIDYGKIITHEVLAADSMLIEEAKKNQDISGTTALIALLEGSHLVVANVGDSRGVMCDNKGNVIPLSFDHKPQQLKESKRIREAGGFIIFNGVWRVGGILATSRALGDYPLKYNKYVIADPDVLTFDLSDHKPQFIILASDGLWDTFSNEEVILISFKNIINILLCKIYGSPILFFFLGCSLHKGTFK</sequence>
<keyword evidence="1" id="KW-0479">Metal-binding</keyword>
<feature type="chain" id="PRO_5045124556" description="PPM-type phosphatase domain-containing protein" evidence="7">
    <location>
        <begin position="25"/>
        <end position="496"/>
    </location>
</feature>
<feature type="domain" description="PPM-type phosphatase" evidence="8">
    <location>
        <begin position="141"/>
        <end position="496"/>
    </location>
</feature>
<dbReference type="EMBL" id="JAWJWF010000049">
    <property type="protein sequence ID" value="KAK6619032.1"/>
    <property type="molecule type" value="Genomic_DNA"/>
</dbReference>
<feature type="region of interest" description="Disordered" evidence="5">
    <location>
        <begin position="214"/>
        <end position="236"/>
    </location>
</feature>
<dbReference type="InterPro" id="IPR015655">
    <property type="entry name" value="PP2C"/>
</dbReference>
<gene>
    <name evidence="9" type="ORF">RUM44_003414</name>
</gene>
<evidence type="ECO:0000256" key="2">
    <source>
        <dbReference type="ARBA" id="ARBA00022801"/>
    </source>
</evidence>
<evidence type="ECO:0000256" key="4">
    <source>
        <dbReference type="RuleBase" id="RU003465"/>
    </source>
</evidence>
<feature type="signal peptide" evidence="7">
    <location>
        <begin position="1"/>
        <end position="24"/>
    </location>
</feature>
<evidence type="ECO:0000256" key="7">
    <source>
        <dbReference type="SAM" id="SignalP"/>
    </source>
</evidence>
<reference evidence="9 10" key="1">
    <citation type="submission" date="2023-09" db="EMBL/GenBank/DDBJ databases">
        <title>Genomes of two closely related lineages of the louse Polyplax serrata with different host specificities.</title>
        <authorList>
            <person name="Martinu J."/>
            <person name="Tarabai H."/>
            <person name="Stefka J."/>
            <person name="Hypsa V."/>
        </authorList>
    </citation>
    <scope>NUCLEOTIDE SEQUENCE [LARGE SCALE GENOMIC DNA]</scope>
    <source>
        <strain evidence="9">98ZLc_SE</strain>
    </source>
</reference>
<dbReference type="InterPro" id="IPR001932">
    <property type="entry name" value="PPM-type_phosphatase-like_dom"/>
</dbReference>
<dbReference type="InterPro" id="IPR000222">
    <property type="entry name" value="PP2C_BS"/>
</dbReference>
<protein>
    <recommendedName>
        <fullName evidence="8">PPM-type phosphatase domain-containing protein</fullName>
    </recommendedName>
</protein>
<dbReference type="InterPro" id="IPR036457">
    <property type="entry name" value="PPM-type-like_dom_sf"/>
</dbReference>
<dbReference type="PROSITE" id="PS51746">
    <property type="entry name" value="PPM_2"/>
    <property type="match status" value="1"/>
</dbReference>
<dbReference type="Gene3D" id="3.60.40.10">
    <property type="entry name" value="PPM-type phosphatase domain"/>
    <property type="match status" value="1"/>
</dbReference>
<dbReference type="PANTHER" id="PTHR47992">
    <property type="entry name" value="PROTEIN PHOSPHATASE"/>
    <property type="match status" value="1"/>
</dbReference>
<feature type="transmembrane region" description="Helical" evidence="6">
    <location>
        <begin position="468"/>
        <end position="490"/>
    </location>
</feature>
<keyword evidence="6" id="KW-0812">Transmembrane</keyword>
<feature type="region of interest" description="Disordered" evidence="5">
    <location>
        <begin position="241"/>
        <end position="260"/>
    </location>
</feature>
<organism evidence="9 10">
    <name type="scientific">Polyplax serrata</name>
    <name type="common">Common mouse louse</name>
    <dbReference type="NCBI Taxonomy" id="468196"/>
    <lineage>
        <taxon>Eukaryota</taxon>
        <taxon>Metazoa</taxon>
        <taxon>Ecdysozoa</taxon>
        <taxon>Arthropoda</taxon>
        <taxon>Hexapoda</taxon>
        <taxon>Insecta</taxon>
        <taxon>Pterygota</taxon>
        <taxon>Neoptera</taxon>
        <taxon>Paraneoptera</taxon>
        <taxon>Psocodea</taxon>
        <taxon>Troctomorpha</taxon>
        <taxon>Phthiraptera</taxon>
        <taxon>Anoplura</taxon>
        <taxon>Polyplacidae</taxon>
        <taxon>Polyplax</taxon>
    </lineage>
</organism>
<keyword evidence="3 4" id="KW-0904">Protein phosphatase</keyword>
<evidence type="ECO:0000256" key="3">
    <source>
        <dbReference type="ARBA" id="ARBA00022912"/>
    </source>
</evidence>
<comment type="caution">
    <text evidence="9">The sequence shown here is derived from an EMBL/GenBank/DDBJ whole genome shotgun (WGS) entry which is preliminary data.</text>
</comment>
<keyword evidence="10" id="KW-1185">Reference proteome</keyword>
<dbReference type="PROSITE" id="PS01032">
    <property type="entry name" value="PPM_1"/>
    <property type="match status" value="1"/>
</dbReference>
<dbReference type="CDD" id="cd00143">
    <property type="entry name" value="PP2Cc"/>
    <property type="match status" value="1"/>
</dbReference>
<evidence type="ECO:0000259" key="8">
    <source>
        <dbReference type="PROSITE" id="PS51746"/>
    </source>
</evidence>
<dbReference type="SMART" id="SM00332">
    <property type="entry name" value="PP2Cc"/>
    <property type="match status" value="1"/>
</dbReference>
<keyword evidence="7" id="KW-0732">Signal</keyword>
<evidence type="ECO:0000256" key="5">
    <source>
        <dbReference type="SAM" id="MobiDB-lite"/>
    </source>
</evidence>
<evidence type="ECO:0000256" key="6">
    <source>
        <dbReference type="SAM" id="Phobius"/>
    </source>
</evidence>
<dbReference type="Proteomes" id="UP001359485">
    <property type="component" value="Unassembled WGS sequence"/>
</dbReference>
<name>A0ABR1AGE2_POLSC</name>
<feature type="compositionally biased region" description="Basic and acidic residues" evidence="5">
    <location>
        <begin position="218"/>
        <end position="236"/>
    </location>
</feature>
<evidence type="ECO:0000313" key="9">
    <source>
        <dbReference type="EMBL" id="KAK6619032.1"/>
    </source>
</evidence>
<keyword evidence="6" id="KW-0472">Membrane</keyword>
<comment type="similarity">
    <text evidence="4">Belongs to the PP2C family.</text>
</comment>
<proteinExistence type="inferred from homology"/>
<dbReference type="SUPFAM" id="SSF81606">
    <property type="entry name" value="PP2C-like"/>
    <property type="match status" value="1"/>
</dbReference>